<reference evidence="1 2" key="1">
    <citation type="submission" date="2023-10" db="EMBL/GenBank/DDBJ databases">
        <title>Complete Genome Sequence of Limnobacter thiooxidans CS-K2T, Isolated from freshwater lake sediments in Bavaria, Germany.</title>
        <authorList>
            <person name="Naruki M."/>
            <person name="Watanabe A."/>
            <person name="Warashina T."/>
            <person name="Morita T."/>
            <person name="Arakawa K."/>
        </authorList>
    </citation>
    <scope>NUCLEOTIDE SEQUENCE [LARGE SCALE GENOMIC DNA]</scope>
    <source>
        <strain evidence="1 2">CS-K2</strain>
    </source>
</reference>
<evidence type="ECO:0000313" key="2">
    <source>
        <dbReference type="Proteomes" id="UP001329151"/>
    </source>
</evidence>
<evidence type="ECO:0000313" key="1">
    <source>
        <dbReference type="EMBL" id="BET24810.1"/>
    </source>
</evidence>
<dbReference type="RefSeq" id="WP_130558653.1">
    <property type="nucleotide sequence ID" value="NZ_AP028947.1"/>
</dbReference>
<sequence length="423" mass="46530">MSKSSKIIAALLVLGFALVVFSHGVVVPRFLWEPRLQSLKNQYPDQRIDVNRVVLALSLNPQLIITEIEIDDPARGENVQLALLRLGMNMPSSIQQGRLQINSIVLKGLAVQSQKQVDCPGFSLDCMPVLPVALAARAWQSTQVANPGFFTPQLNLHKLEIEQANFAVSNTQANQALSGKIEQLKFELGNEAAGGQFSLGWRLAIKTPETDNQLYIAMSAKPEGLQNGQVQLSQLKLDVDGKWDGFPWTGTAEQGKLVASIEQANGGQGAPFLKLSGENLRTYIRRDDLPETHQAAFSVQQFEGGLPSQNWIMNKAEWTYTHEDAQAWTFNMAYDASNRFLTISPETIEGSEGIPAELQTRELNCIADGRPRFLNDTYWAWQAGWFRVWDELPADTLSVLLCPVQHPSAGGAFAATAASASGR</sequence>
<organism evidence="1 2">
    <name type="scientific">Limnobacter thiooxidans</name>
    <dbReference type="NCBI Taxonomy" id="131080"/>
    <lineage>
        <taxon>Bacteria</taxon>
        <taxon>Pseudomonadati</taxon>
        <taxon>Pseudomonadota</taxon>
        <taxon>Betaproteobacteria</taxon>
        <taxon>Burkholderiales</taxon>
        <taxon>Burkholderiaceae</taxon>
        <taxon>Limnobacter</taxon>
    </lineage>
</organism>
<accession>A0AA86J5R7</accession>
<name>A0AA86J5R7_9BURK</name>
<keyword evidence="2" id="KW-1185">Reference proteome</keyword>
<dbReference type="Proteomes" id="UP001329151">
    <property type="component" value="Chromosome"/>
</dbReference>
<protein>
    <submittedName>
        <fullName evidence="1">Uncharacterized protein</fullName>
    </submittedName>
</protein>
<proteinExistence type="predicted"/>
<dbReference type="AlphaFoldDB" id="A0AA86J5R7"/>
<gene>
    <name evidence="1" type="ORF">RGQ30_03110</name>
</gene>
<dbReference type="EMBL" id="AP028947">
    <property type="protein sequence ID" value="BET24810.1"/>
    <property type="molecule type" value="Genomic_DNA"/>
</dbReference>
<dbReference type="KEGG" id="lto:RGQ30_03110"/>